<evidence type="ECO:0000313" key="2">
    <source>
        <dbReference type="EMBL" id="JAV98361.1"/>
    </source>
</evidence>
<feature type="domain" description="Reverse transcriptase" evidence="1">
    <location>
        <begin position="291"/>
        <end position="565"/>
    </location>
</feature>
<protein>
    <recommendedName>
        <fullName evidence="1">Reverse transcriptase domain-containing protein</fullName>
    </recommendedName>
</protein>
<dbReference type="InterPro" id="IPR043502">
    <property type="entry name" value="DNA/RNA_pol_sf"/>
</dbReference>
<dbReference type="SUPFAM" id="SSF56219">
    <property type="entry name" value="DNase I-like"/>
    <property type="match status" value="1"/>
</dbReference>
<dbReference type="PROSITE" id="PS50878">
    <property type="entry name" value="RT_POL"/>
    <property type="match status" value="1"/>
</dbReference>
<dbReference type="PANTHER" id="PTHR33332">
    <property type="entry name" value="REVERSE TRANSCRIPTASE DOMAIN-CONTAINING PROTEIN"/>
    <property type="match status" value="1"/>
</dbReference>
<dbReference type="InterPro" id="IPR000477">
    <property type="entry name" value="RT_dom"/>
</dbReference>
<dbReference type="GO" id="GO:0071897">
    <property type="term" value="P:DNA biosynthetic process"/>
    <property type="evidence" value="ECO:0007669"/>
    <property type="project" value="UniProtKB-ARBA"/>
</dbReference>
<dbReference type="EMBL" id="GEZM01000581">
    <property type="protein sequence ID" value="JAV98361.1"/>
    <property type="molecule type" value="Transcribed_RNA"/>
</dbReference>
<proteinExistence type="predicted"/>
<sequence length="763" mass="88333">MQKSSTLIDYIVISSDIKVSRWGTLSMHNYSDHHLVYCTLLINDSKIDKPFYYTYRNFRNFNLTEFDNDLKFIDWECAYTLPNINDKVDFLNDNILALFDKHAECRRIKITKPPAPWLTDNIKLMISLRNKALTKFKRTKNPAHWSYYKQLRNFTTNAIRLGKKAYLEYELQQGHDTPKAMWKKLKQLGISSSHKRELPNELRDANKINDFFINLAETVTSDENALIQYYTSNAFRTSSTQFNFSLVTEVDVLKTFLNLKSNSVGWDGISLCMWKLCLPYLAPIITHIVNSCLVDGIFPNCWKVAKVIPLAKINDPREFKDIRPISILPCLSKVVEKIMASQIRTYLDYENILPRMQSGFRPGYSCNTALAYITDAIMRAIDNNNLAVLVLLDYSKAFDRISHNILIAILKHIGFSGSASSLINNYISGRSQYVMLDGDASDTRPVVLGVPQGSILGPLLYIIYTLDMVSVLQHCGYHLYADDTQLFYEFPAHALEKACTNVNADLENLIVVSERHGLKINSHKSFVMLFGRTKARNVNAPQLNVKIGESLLPNVDSVKNLGLTIDSTLRFKKHVSELLRIAYLKLKTIFNNRHVLNRKLKIMLCESLVLSQFTYCDNVYGPCLDAFDVGRVQRVQNSCLRLIFGLRKYNRISHKLVEIKWLNMSNRRKLNHACFIHKIISNKFPPYLYEKIQFRHNLHNLNTRTKHLISIPKHQTVLYQRSFSYNVPKIYNSLSCHLHSCSQKRFRENLRLKLLEQQQTHLR</sequence>
<dbReference type="AlphaFoldDB" id="A0A1Y1NKD6"/>
<accession>A0A1Y1NKD6</accession>
<dbReference type="CDD" id="cd01650">
    <property type="entry name" value="RT_nLTR_like"/>
    <property type="match status" value="1"/>
</dbReference>
<dbReference type="InterPro" id="IPR036691">
    <property type="entry name" value="Endo/exonu/phosph_ase_sf"/>
</dbReference>
<organism evidence="2">
    <name type="scientific">Photinus pyralis</name>
    <name type="common">Common eastern firefly</name>
    <name type="synonym">Lampyris pyralis</name>
    <dbReference type="NCBI Taxonomy" id="7054"/>
    <lineage>
        <taxon>Eukaryota</taxon>
        <taxon>Metazoa</taxon>
        <taxon>Ecdysozoa</taxon>
        <taxon>Arthropoda</taxon>
        <taxon>Hexapoda</taxon>
        <taxon>Insecta</taxon>
        <taxon>Pterygota</taxon>
        <taxon>Neoptera</taxon>
        <taxon>Endopterygota</taxon>
        <taxon>Coleoptera</taxon>
        <taxon>Polyphaga</taxon>
        <taxon>Elateriformia</taxon>
        <taxon>Elateroidea</taxon>
        <taxon>Lampyridae</taxon>
        <taxon>Lampyrinae</taxon>
        <taxon>Photinus</taxon>
    </lineage>
</organism>
<dbReference type="Pfam" id="PF00078">
    <property type="entry name" value="RVT_1"/>
    <property type="match status" value="1"/>
</dbReference>
<dbReference type="SUPFAM" id="SSF56672">
    <property type="entry name" value="DNA/RNA polymerases"/>
    <property type="match status" value="1"/>
</dbReference>
<name>A0A1Y1NKD6_PHOPY</name>
<evidence type="ECO:0000259" key="1">
    <source>
        <dbReference type="PROSITE" id="PS50878"/>
    </source>
</evidence>
<reference evidence="2" key="1">
    <citation type="journal article" date="2016" name="Sci. Rep.">
        <title>Molecular characterization of firefly nuptial gifts: a multi-omics approach sheds light on postcopulatory sexual selection.</title>
        <authorList>
            <person name="Al-Wathiqui N."/>
            <person name="Fallon T.R."/>
            <person name="South A."/>
            <person name="Weng J.K."/>
            <person name="Lewis S.M."/>
        </authorList>
    </citation>
    <scope>NUCLEOTIDE SEQUENCE</scope>
</reference>